<dbReference type="CDD" id="cd04301">
    <property type="entry name" value="NAT_SF"/>
    <property type="match status" value="1"/>
</dbReference>
<name>A0A9P4Y510_CRYP1</name>
<dbReference type="InterPro" id="IPR016181">
    <property type="entry name" value="Acyl_CoA_acyltransferase"/>
</dbReference>
<dbReference type="Gene3D" id="3.40.630.30">
    <property type="match status" value="1"/>
</dbReference>
<dbReference type="Pfam" id="PF00583">
    <property type="entry name" value="Acetyltransf_1"/>
    <property type="match status" value="1"/>
</dbReference>
<dbReference type="AlphaFoldDB" id="A0A9P4Y510"/>
<dbReference type="GO" id="GO:0016747">
    <property type="term" value="F:acyltransferase activity, transferring groups other than amino-acyl groups"/>
    <property type="evidence" value="ECO:0007669"/>
    <property type="project" value="InterPro"/>
</dbReference>
<dbReference type="PROSITE" id="PS51186">
    <property type="entry name" value="GNAT"/>
    <property type="match status" value="1"/>
</dbReference>
<protein>
    <recommendedName>
        <fullName evidence="1">N-acetyltransferase domain-containing protein</fullName>
    </recommendedName>
</protein>
<evidence type="ECO:0000313" key="3">
    <source>
        <dbReference type="Proteomes" id="UP000803844"/>
    </source>
</evidence>
<organism evidence="2 3">
    <name type="scientific">Cryphonectria parasitica (strain ATCC 38755 / EP155)</name>
    <dbReference type="NCBI Taxonomy" id="660469"/>
    <lineage>
        <taxon>Eukaryota</taxon>
        <taxon>Fungi</taxon>
        <taxon>Dikarya</taxon>
        <taxon>Ascomycota</taxon>
        <taxon>Pezizomycotina</taxon>
        <taxon>Sordariomycetes</taxon>
        <taxon>Sordariomycetidae</taxon>
        <taxon>Diaporthales</taxon>
        <taxon>Cryphonectriaceae</taxon>
        <taxon>Cryphonectria-Endothia species complex</taxon>
        <taxon>Cryphonectria</taxon>
    </lineage>
</organism>
<dbReference type="OrthoDB" id="41532at2759"/>
<accession>A0A9P4Y510</accession>
<dbReference type="RefSeq" id="XP_040777747.1">
    <property type="nucleotide sequence ID" value="XM_040918215.1"/>
</dbReference>
<dbReference type="EMBL" id="MU032346">
    <property type="protein sequence ID" value="KAF3766786.1"/>
    <property type="molecule type" value="Genomic_DNA"/>
</dbReference>
<dbReference type="SUPFAM" id="SSF55729">
    <property type="entry name" value="Acyl-CoA N-acyltransferases (Nat)"/>
    <property type="match status" value="1"/>
</dbReference>
<dbReference type="Proteomes" id="UP000803844">
    <property type="component" value="Unassembled WGS sequence"/>
</dbReference>
<evidence type="ECO:0000259" key="1">
    <source>
        <dbReference type="PROSITE" id="PS51186"/>
    </source>
</evidence>
<proteinExistence type="predicted"/>
<reference evidence="2" key="1">
    <citation type="journal article" date="2020" name="Phytopathology">
        <title>Genome sequence of the chestnut blight fungus Cryphonectria parasitica EP155: A fundamental resource for an archetypical invasive plant pathogen.</title>
        <authorList>
            <person name="Crouch J.A."/>
            <person name="Dawe A."/>
            <person name="Aerts A."/>
            <person name="Barry K."/>
            <person name="Churchill A.C.L."/>
            <person name="Grimwood J."/>
            <person name="Hillman B."/>
            <person name="Milgroom M.G."/>
            <person name="Pangilinan J."/>
            <person name="Smith M."/>
            <person name="Salamov A."/>
            <person name="Schmutz J."/>
            <person name="Yadav J."/>
            <person name="Grigoriev I.V."/>
            <person name="Nuss D."/>
        </authorList>
    </citation>
    <scope>NUCLEOTIDE SEQUENCE</scope>
    <source>
        <strain evidence="2">EP155</strain>
    </source>
</reference>
<dbReference type="GeneID" id="63835344"/>
<feature type="domain" description="N-acetyltransferase" evidence="1">
    <location>
        <begin position="40"/>
        <end position="187"/>
    </location>
</feature>
<comment type="caution">
    <text evidence="2">The sequence shown here is derived from an EMBL/GenBank/DDBJ whole genome shotgun (WGS) entry which is preliminary data.</text>
</comment>
<dbReference type="InterPro" id="IPR000182">
    <property type="entry name" value="GNAT_dom"/>
</dbReference>
<keyword evidence="3" id="KW-1185">Reference proteome</keyword>
<evidence type="ECO:0000313" key="2">
    <source>
        <dbReference type="EMBL" id="KAF3766786.1"/>
    </source>
</evidence>
<sequence length="191" mass="21061">MSGPGTARAQIFNARDHAHLTPWLAGLQAQCITSDKTISTFLPPLSHEKLLVWWKDRIAEATGGTRVIVMLLLDWEPGTRVQGDHLVGVAMLAVPHWETAPFRATIETLLLSTKYRRRGGATTLIKALETQALLKGKTLLMCEVEDRSPAADLFMRLNYQMAGTVPGYCINPSGELRGFVFLYKNIKGAGN</sequence>
<gene>
    <name evidence="2" type="ORF">M406DRAFT_274202</name>
</gene>